<keyword evidence="8" id="KW-0812">Transmembrane</keyword>
<dbReference type="InterPro" id="IPR004089">
    <property type="entry name" value="MCPsignal_dom"/>
</dbReference>
<dbReference type="SMART" id="SM00304">
    <property type="entry name" value="HAMP"/>
    <property type="match status" value="1"/>
</dbReference>
<feature type="transmembrane region" description="Helical" evidence="8">
    <location>
        <begin position="178"/>
        <end position="201"/>
    </location>
</feature>
<comment type="similarity">
    <text evidence="5">Belongs to the methyl-accepting chemotaxis (MCP) protein family.</text>
</comment>
<dbReference type="InterPro" id="IPR003660">
    <property type="entry name" value="HAMP_dom"/>
</dbReference>
<evidence type="ECO:0000256" key="7">
    <source>
        <dbReference type="SAM" id="MobiDB-lite"/>
    </source>
</evidence>
<feature type="compositionally biased region" description="Polar residues" evidence="7">
    <location>
        <begin position="278"/>
        <end position="299"/>
    </location>
</feature>
<dbReference type="SUPFAM" id="SSF158472">
    <property type="entry name" value="HAMP domain-like"/>
    <property type="match status" value="1"/>
</dbReference>
<dbReference type="InterPro" id="IPR004090">
    <property type="entry name" value="Chemotax_Me-accpt_rcpt"/>
</dbReference>
<dbReference type="Gene3D" id="1.10.287.950">
    <property type="entry name" value="Methyl-accepting chemotaxis protein"/>
    <property type="match status" value="1"/>
</dbReference>
<dbReference type="PANTHER" id="PTHR32089">
    <property type="entry name" value="METHYL-ACCEPTING CHEMOTAXIS PROTEIN MCPB"/>
    <property type="match status" value="1"/>
</dbReference>
<evidence type="ECO:0000256" key="2">
    <source>
        <dbReference type="ARBA" id="ARBA00022475"/>
    </source>
</evidence>
<evidence type="ECO:0000313" key="11">
    <source>
        <dbReference type="EMBL" id="WPK11413.1"/>
    </source>
</evidence>
<dbReference type="Pfam" id="PF00015">
    <property type="entry name" value="MCPsignal"/>
    <property type="match status" value="1"/>
</dbReference>
<name>A0ABZ0RT63_9BACI</name>
<evidence type="ECO:0000259" key="10">
    <source>
        <dbReference type="PROSITE" id="PS50885"/>
    </source>
</evidence>
<feature type="region of interest" description="Disordered" evidence="7">
    <location>
        <begin position="274"/>
        <end position="299"/>
    </location>
</feature>
<evidence type="ECO:0000259" key="9">
    <source>
        <dbReference type="PROSITE" id="PS50111"/>
    </source>
</evidence>
<dbReference type="Pfam" id="PF12729">
    <property type="entry name" value="4HB_MCP_1"/>
    <property type="match status" value="1"/>
</dbReference>
<protein>
    <submittedName>
        <fullName evidence="11">Methyl-accepting chemotaxis protein</fullName>
    </submittedName>
</protein>
<gene>
    <name evidence="11" type="ORF">R6U77_16190</name>
</gene>
<dbReference type="SMART" id="SM00283">
    <property type="entry name" value="MA"/>
    <property type="match status" value="1"/>
</dbReference>
<proteinExistence type="inferred from homology"/>
<dbReference type="PRINTS" id="PR00260">
    <property type="entry name" value="CHEMTRNSDUCR"/>
</dbReference>
<reference evidence="11 12" key="1">
    <citation type="submission" date="2023-09" db="EMBL/GenBank/DDBJ databases">
        <authorList>
            <person name="Page C.A."/>
            <person name="Perez-Diaz I.M."/>
        </authorList>
    </citation>
    <scope>NUCLEOTIDE SEQUENCE [LARGE SCALE GENOMIC DNA]</scope>
    <source>
        <strain evidence="11 12">Ll15</strain>
    </source>
</reference>
<sequence>MSVGKKLNASFIIFILLLAISVGSNYMNLNKIEQRTTEAMDSRLEQMLSIKEIRFGVAVQEVYIRAMIENPSQENKATLLQFVDKLKSDIATLKTYLAAEQMKEWWEQLDASNQEFNTVLPRFIEAVEKNDREQAMVLLNTAISKTNLATFAVTTEMENYQMGQMDEIKDATVSAITMAHIISLVVLAISVMIGIGLMIYIRRTITNPLHSIMDSATVISEGNLSGADIAIASKDELGQLGNIFNIMKNNLRSLIANVQSNAEQLSASAQQLSASGEEMTSTTEEVTRQVTDTAETTQVSTRAANESALAMGETAQGVQRIAEASQTLHSSSLNASGVATNGTQIVEHASQQMQVISATTSTVNELVQKLAKQTEEIESITQVITAITEQTNLLALNAAIEAARAGEAGKGFAVVADEVRKLAEESKTSANHIVELTMEIKQDTGDVERAVASSLASVKDGVEVITKAGESFQAIVGAVSDMTYQIQDISATAEQLSASTEQVAASVTEIASGAERTSSNIDMVAAAMEEQAATMNEVSHVAITLSENAQELQAEIQKFKV</sequence>
<feature type="domain" description="HAMP" evidence="10">
    <location>
        <begin position="203"/>
        <end position="256"/>
    </location>
</feature>
<evidence type="ECO:0000313" key="12">
    <source>
        <dbReference type="Proteomes" id="UP001322664"/>
    </source>
</evidence>
<dbReference type="PANTHER" id="PTHR32089:SF112">
    <property type="entry name" value="LYSOZYME-LIKE PROTEIN-RELATED"/>
    <property type="match status" value="1"/>
</dbReference>
<keyword evidence="8" id="KW-1133">Transmembrane helix</keyword>
<evidence type="ECO:0000256" key="6">
    <source>
        <dbReference type="PROSITE-ProRule" id="PRU00284"/>
    </source>
</evidence>
<evidence type="ECO:0000256" key="4">
    <source>
        <dbReference type="ARBA" id="ARBA00023224"/>
    </source>
</evidence>
<dbReference type="EMBL" id="CP137624">
    <property type="protein sequence ID" value="WPK11413.1"/>
    <property type="molecule type" value="Genomic_DNA"/>
</dbReference>
<evidence type="ECO:0000256" key="3">
    <source>
        <dbReference type="ARBA" id="ARBA00023136"/>
    </source>
</evidence>
<evidence type="ECO:0000256" key="8">
    <source>
        <dbReference type="SAM" id="Phobius"/>
    </source>
</evidence>
<keyword evidence="12" id="KW-1185">Reference proteome</keyword>
<dbReference type="CDD" id="cd11386">
    <property type="entry name" value="MCP_signal"/>
    <property type="match status" value="1"/>
</dbReference>
<feature type="domain" description="Methyl-accepting transducer" evidence="9">
    <location>
        <begin position="275"/>
        <end position="511"/>
    </location>
</feature>
<evidence type="ECO:0000256" key="1">
    <source>
        <dbReference type="ARBA" id="ARBA00004236"/>
    </source>
</evidence>
<keyword evidence="3 8" id="KW-0472">Membrane</keyword>
<accession>A0ABZ0RT63</accession>
<dbReference type="SUPFAM" id="SSF58104">
    <property type="entry name" value="Methyl-accepting chemotaxis protein (MCP) signaling domain"/>
    <property type="match status" value="1"/>
</dbReference>
<dbReference type="PROSITE" id="PS50885">
    <property type="entry name" value="HAMP"/>
    <property type="match status" value="1"/>
</dbReference>
<dbReference type="PROSITE" id="PS50111">
    <property type="entry name" value="CHEMOTAXIS_TRANSDUC_2"/>
    <property type="match status" value="1"/>
</dbReference>
<comment type="subcellular location">
    <subcellularLocation>
        <location evidence="1">Cell membrane</location>
    </subcellularLocation>
</comment>
<dbReference type="Proteomes" id="UP001322664">
    <property type="component" value="Chromosome"/>
</dbReference>
<keyword evidence="4 6" id="KW-0807">Transducer</keyword>
<dbReference type="InterPro" id="IPR024478">
    <property type="entry name" value="HlyB_4HB_MCP"/>
</dbReference>
<keyword evidence="2" id="KW-1003">Cell membrane</keyword>
<evidence type="ECO:0000256" key="5">
    <source>
        <dbReference type="ARBA" id="ARBA00029447"/>
    </source>
</evidence>
<organism evidence="11 12">
    <name type="scientific">Lysinibacillus louembei</name>
    <dbReference type="NCBI Taxonomy" id="1470088"/>
    <lineage>
        <taxon>Bacteria</taxon>
        <taxon>Bacillati</taxon>
        <taxon>Bacillota</taxon>
        <taxon>Bacilli</taxon>
        <taxon>Bacillales</taxon>
        <taxon>Bacillaceae</taxon>
        <taxon>Lysinibacillus</taxon>
    </lineage>
</organism>
<dbReference type="RefSeq" id="WP_319836452.1">
    <property type="nucleotide sequence ID" value="NZ_CP137624.1"/>
</dbReference>
<dbReference type="Pfam" id="PF00672">
    <property type="entry name" value="HAMP"/>
    <property type="match status" value="1"/>
</dbReference>
<dbReference type="CDD" id="cd06225">
    <property type="entry name" value="HAMP"/>
    <property type="match status" value="1"/>
</dbReference>